<sequence>MAEKSFLEIQGTFLVKIRDNTFNGTIGENAVEDIENFLEVVRPPKIKGVSHDRFRLSVFPISLAWAISEWFKKDCIGSMTTWEDLVEKFVQKFYHLSYNNEEREADKDDNLDDIGEIFKIKGNLFFFETPLCKSFNEFNYLLKIDTLMQILTDSAMVENYPGCIFGRNYGANNARDTQDSQEHKKEHHDPSICQVRRFEMMKYSFDANDEYVTIKEHEHFDHSRTNIDACQAYRECFRIMDEGWLMTKAKEE</sequence>
<name>A0ABQ5D782_9ASTR</name>
<accession>A0ABQ5D782</accession>
<protein>
    <submittedName>
        <fullName evidence="1">Uncharacterized protein</fullName>
    </submittedName>
</protein>
<reference evidence="1" key="1">
    <citation type="journal article" date="2022" name="Int. J. Mol. Sci.">
        <title>Draft Genome of Tanacetum Coccineum: Genomic Comparison of Closely Related Tanacetum-Family Plants.</title>
        <authorList>
            <person name="Yamashiro T."/>
            <person name="Shiraishi A."/>
            <person name="Nakayama K."/>
            <person name="Satake H."/>
        </authorList>
    </citation>
    <scope>NUCLEOTIDE SEQUENCE</scope>
</reference>
<reference evidence="1" key="2">
    <citation type="submission" date="2022-01" db="EMBL/GenBank/DDBJ databases">
        <authorList>
            <person name="Yamashiro T."/>
            <person name="Shiraishi A."/>
            <person name="Satake H."/>
            <person name="Nakayama K."/>
        </authorList>
    </citation>
    <scope>NUCLEOTIDE SEQUENCE</scope>
</reference>
<evidence type="ECO:0000313" key="2">
    <source>
        <dbReference type="Proteomes" id="UP001151760"/>
    </source>
</evidence>
<proteinExistence type="predicted"/>
<dbReference type="Proteomes" id="UP001151760">
    <property type="component" value="Unassembled WGS sequence"/>
</dbReference>
<organism evidence="1 2">
    <name type="scientific">Tanacetum coccineum</name>
    <dbReference type="NCBI Taxonomy" id="301880"/>
    <lineage>
        <taxon>Eukaryota</taxon>
        <taxon>Viridiplantae</taxon>
        <taxon>Streptophyta</taxon>
        <taxon>Embryophyta</taxon>
        <taxon>Tracheophyta</taxon>
        <taxon>Spermatophyta</taxon>
        <taxon>Magnoliopsida</taxon>
        <taxon>eudicotyledons</taxon>
        <taxon>Gunneridae</taxon>
        <taxon>Pentapetalae</taxon>
        <taxon>asterids</taxon>
        <taxon>campanulids</taxon>
        <taxon>Asterales</taxon>
        <taxon>Asteraceae</taxon>
        <taxon>Asteroideae</taxon>
        <taxon>Anthemideae</taxon>
        <taxon>Anthemidinae</taxon>
        <taxon>Tanacetum</taxon>
    </lineage>
</organism>
<evidence type="ECO:0000313" key="1">
    <source>
        <dbReference type="EMBL" id="GJT35141.1"/>
    </source>
</evidence>
<comment type="caution">
    <text evidence="1">The sequence shown here is derived from an EMBL/GenBank/DDBJ whole genome shotgun (WGS) entry which is preliminary data.</text>
</comment>
<keyword evidence="2" id="KW-1185">Reference proteome</keyword>
<dbReference type="EMBL" id="BQNB010015025">
    <property type="protein sequence ID" value="GJT35141.1"/>
    <property type="molecule type" value="Genomic_DNA"/>
</dbReference>
<gene>
    <name evidence="1" type="ORF">Tco_0925560</name>
</gene>